<gene>
    <name evidence="5" type="ORF">GCM10009021_27840</name>
</gene>
<accession>A0A830GFM5</accession>
<keyword evidence="6" id="KW-1185">Reference proteome</keyword>
<dbReference type="Gene3D" id="3.30.450.40">
    <property type="match status" value="1"/>
</dbReference>
<dbReference type="Proteomes" id="UP000608850">
    <property type="component" value="Unassembled WGS sequence"/>
</dbReference>
<dbReference type="AlphaFoldDB" id="A0A830GFM5"/>
<name>A0A830GFM5_9EURY</name>
<dbReference type="Gene3D" id="1.10.10.10">
    <property type="entry name" value="Winged helix-like DNA-binding domain superfamily/Winged helix DNA-binding domain"/>
    <property type="match status" value="1"/>
</dbReference>
<dbReference type="InterPro" id="IPR029016">
    <property type="entry name" value="GAF-like_dom_sf"/>
</dbReference>
<keyword evidence="2" id="KW-0804">Transcription</keyword>
<evidence type="ECO:0000256" key="2">
    <source>
        <dbReference type="ARBA" id="ARBA00023163"/>
    </source>
</evidence>
<dbReference type="InterPro" id="IPR036390">
    <property type="entry name" value="WH_DNA-bd_sf"/>
</dbReference>
<proteinExistence type="predicted"/>
<dbReference type="Pfam" id="PF09339">
    <property type="entry name" value="HTH_IclR"/>
    <property type="match status" value="1"/>
</dbReference>
<dbReference type="PROSITE" id="PS51077">
    <property type="entry name" value="HTH_ICLR"/>
    <property type="match status" value="1"/>
</dbReference>
<feature type="domain" description="HTH iclR-type" evidence="4">
    <location>
        <begin position="9"/>
        <end position="68"/>
    </location>
</feature>
<dbReference type="InterPro" id="IPR036388">
    <property type="entry name" value="WH-like_DNA-bd_sf"/>
</dbReference>
<dbReference type="GO" id="GO:0003677">
    <property type="term" value="F:DNA binding"/>
    <property type="evidence" value="ECO:0007669"/>
    <property type="project" value="InterPro"/>
</dbReference>
<dbReference type="GO" id="GO:0045892">
    <property type="term" value="P:negative regulation of DNA-templated transcription"/>
    <property type="evidence" value="ECO:0007669"/>
    <property type="project" value="TreeGrafter"/>
</dbReference>
<keyword evidence="1" id="KW-0805">Transcription regulation</keyword>
<evidence type="ECO:0000256" key="1">
    <source>
        <dbReference type="ARBA" id="ARBA00023015"/>
    </source>
</evidence>
<dbReference type="InterPro" id="IPR050707">
    <property type="entry name" value="HTH_MetabolicPath_Reg"/>
</dbReference>
<comment type="caution">
    <text evidence="5">The sequence shown here is derived from an EMBL/GenBank/DDBJ whole genome shotgun (WGS) entry which is preliminary data.</text>
</comment>
<evidence type="ECO:0000313" key="6">
    <source>
        <dbReference type="Proteomes" id="UP000608850"/>
    </source>
</evidence>
<dbReference type="OrthoDB" id="14763at2157"/>
<evidence type="ECO:0000259" key="4">
    <source>
        <dbReference type="PROSITE" id="PS51077"/>
    </source>
</evidence>
<feature type="region of interest" description="Disordered" evidence="3">
    <location>
        <begin position="227"/>
        <end position="247"/>
    </location>
</feature>
<dbReference type="GO" id="GO:0003700">
    <property type="term" value="F:DNA-binding transcription factor activity"/>
    <property type="evidence" value="ECO:0007669"/>
    <property type="project" value="TreeGrafter"/>
</dbReference>
<evidence type="ECO:0000256" key="3">
    <source>
        <dbReference type="SAM" id="MobiDB-lite"/>
    </source>
</evidence>
<dbReference type="SUPFAM" id="SSF46785">
    <property type="entry name" value="Winged helix' DNA-binding domain"/>
    <property type="match status" value="1"/>
</dbReference>
<organism evidence="5 6">
    <name type="scientific">Halarchaeum nitratireducens</name>
    <dbReference type="NCBI Taxonomy" id="489913"/>
    <lineage>
        <taxon>Archaea</taxon>
        <taxon>Methanobacteriati</taxon>
        <taxon>Methanobacteriota</taxon>
        <taxon>Stenosarchaea group</taxon>
        <taxon>Halobacteria</taxon>
        <taxon>Halobacteriales</taxon>
        <taxon>Halobacteriaceae</taxon>
    </lineage>
</organism>
<dbReference type="EMBL" id="BMOQ01000008">
    <property type="protein sequence ID" value="GGN24467.1"/>
    <property type="molecule type" value="Genomic_DNA"/>
</dbReference>
<protein>
    <recommendedName>
        <fullName evidence="4">HTH iclR-type domain-containing protein</fullName>
    </recommendedName>
</protein>
<dbReference type="InterPro" id="IPR005471">
    <property type="entry name" value="Tscrpt_reg_IclR_N"/>
</dbReference>
<dbReference type="PANTHER" id="PTHR30136:SF35">
    <property type="entry name" value="HTH-TYPE TRANSCRIPTIONAL REGULATOR RV1719"/>
    <property type="match status" value="1"/>
</dbReference>
<dbReference type="RefSeq" id="WP_188879757.1">
    <property type="nucleotide sequence ID" value="NZ_BMOQ01000008.1"/>
</dbReference>
<reference evidence="5 6" key="1">
    <citation type="journal article" date="2019" name="Int. J. Syst. Evol. Microbiol.">
        <title>The Global Catalogue of Microorganisms (GCM) 10K type strain sequencing project: providing services to taxonomists for standard genome sequencing and annotation.</title>
        <authorList>
            <consortium name="The Broad Institute Genomics Platform"/>
            <consortium name="The Broad Institute Genome Sequencing Center for Infectious Disease"/>
            <person name="Wu L."/>
            <person name="Ma J."/>
        </authorList>
    </citation>
    <scope>NUCLEOTIDE SEQUENCE [LARGE SCALE GENOMIC DNA]</scope>
    <source>
        <strain evidence="5 6">JCM 16331</strain>
    </source>
</reference>
<evidence type="ECO:0000313" key="5">
    <source>
        <dbReference type="EMBL" id="GGN24467.1"/>
    </source>
</evidence>
<dbReference type="PANTHER" id="PTHR30136">
    <property type="entry name" value="HELIX-TURN-HELIX TRANSCRIPTIONAL REGULATOR, ICLR FAMILY"/>
    <property type="match status" value="1"/>
</dbReference>
<sequence>MTYTANYTVETTAKSFAIVAHLRHHGPTGVSELSDELGVPKSIVHNHVSTLRELGYVRKRDGAYRLSLQFLETGVAVRSQSALFHRMEHRVNAVARQFDAVAFLLERDGATGVVTHVADGGGVDAAFDLGERLEPTAAPLGVALLGELPVADRDAILNECDDDEPALDALDRTVFIDTPKGSSSPIAAVGVEVDGDVGSVGVQLPHGIGSDGEGEVRDTLTSLSVVPTPEGERRRSFATAKHSWLGE</sequence>
<dbReference type="SMART" id="SM00346">
    <property type="entry name" value="HTH_ICLR"/>
    <property type="match status" value="1"/>
</dbReference>
<dbReference type="InterPro" id="IPR011991">
    <property type="entry name" value="ArsR-like_HTH"/>
</dbReference>
<dbReference type="CDD" id="cd00090">
    <property type="entry name" value="HTH_ARSR"/>
    <property type="match status" value="1"/>
</dbReference>